<dbReference type="InterPro" id="IPR036890">
    <property type="entry name" value="HATPase_C_sf"/>
</dbReference>
<dbReference type="InterPro" id="IPR001650">
    <property type="entry name" value="Helicase_C-like"/>
</dbReference>
<dbReference type="GO" id="GO:0005524">
    <property type="term" value="F:ATP binding"/>
    <property type="evidence" value="ECO:0007669"/>
    <property type="project" value="InterPro"/>
</dbReference>
<dbReference type="PANTHER" id="PTHR47396">
    <property type="entry name" value="TYPE I RESTRICTION ENZYME ECOKI R PROTEIN"/>
    <property type="match status" value="1"/>
</dbReference>
<evidence type="ECO:0000259" key="2">
    <source>
        <dbReference type="PROSITE" id="PS51194"/>
    </source>
</evidence>
<comment type="caution">
    <text evidence="3">The sequence shown here is derived from an EMBL/GenBank/DDBJ whole genome shotgun (WGS) entry which is preliminary data.</text>
</comment>
<dbReference type="Proteomes" id="UP000037712">
    <property type="component" value="Unassembled WGS sequence"/>
</dbReference>
<dbReference type="Pfam" id="PF04851">
    <property type="entry name" value="ResIII"/>
    <property type="match status" value="1"/>
</dbReference>
<dbReference type="PROSITE" id="PS51192">
    <property type="entry name" value="HELICASE_ATP_BIND_1"/>
    <property type="match status" value="1"/>
</dbReference>
<dbReference type="InterPro" id="IPR027417">
    <property type="entry name" value="P-loop_NTPase"/>
</dbReference>
<keyword evidence="3" id="KW-0378">Hydrolase</keyword>
<dbReference type="InterPro" id="IPR014001">
    <property type="entry name" value="Helicase_ATP-bd"/>
</dbReference>
<dbReference type="SMART" id="SM00487">
    <property type="entry name" value="DEXDc"/>
    <property type="match status" value="1"/>
</dbReference>
<keyword evidence="3" id="KW-0547">Nucleotide-binding</keyword>
<gene>
    <name evidence="3" type="ORF">Z051_11180</name>
</gene>
<dbReference type="InterPro" id="IPR006935">
    <property type="entry name" value="Helicase/UvrB_N"/>
</dbReference>
<feature type="domain" description="Helicase ATP-binding" evidence="1">
    <location>
        <begin position="1215"/>
        <end position="1388"/>
    </location>
</feature>
<dbReference type="GO" id="GO:0003677">
    <property type="term" value="F:DNA binding"/>
    <property type="evidence" value="ECO:0007669"/>
    <property type="project" value="InterPro"/>
</dbReference>
<dbReference type="GO" id="GO:0016787">
    <property type="term" value="F:hydrolase activity"/>
    <property type="evidence" value="ECO:0007669"/>
    <property type="project" value="InterPro"/>
</dbReference>
<accession>A0A0M8PGM9</accession>
<feature type="domain" description="Helicase C-terminal" evidence="2">
    <location>
        <begin position="1456"/>
        <end position="1600"/>
    </location>
</feature>
<keyword evidence="3" id="KW-0067">ATP-binding</keyword>
<evidence type="ECO:0000313" key="4">
    <source>
        <dbReference type="Proteomes" id="UP000037712"/>
    </source>
</evidence>
<dbReference type="SUPFAM" id="SSF52540">
    <property type="entry name" value="P-loop containing nucleoside triphosphate hydrolases"/>
    <property type="match status" value="1"/>
</dbReference>
<dbReference type="NCBIfam" id="NF047352">
    <property type="entry name" value="P_loop_sacsin"/>
    <property type="match status" value="1"/>
</dbReference>
<keyword evidence="3" id="KW-0347">Helicase</keyword>
<organism evidence="3 4">
    <name type="scientific">Rhodococcus rhodochrous KG-21</name>
    <dbReference type="NCBI Taxonomy" id="1441923"/>
    <lineage>
        <taxon>Bacteria</taxon>
        <taxon>Bacillati</taxon>
        <taxon>Actinomycetota</taxon>
        <taxon>Actinomycetes</taxon>
        <taxon>Mycobacteriales</taxon>
        <taxon>Nocardiaceae</taxon>
        <taxon>Rhodococcus</taxon>
    </lineage>
</organism>
<dbReference type="InterPro" id="IPR050742">
    <property type="entry name" value="Helicase_Restrict-Modif_Enz"/>
</dbReference>
<dbReference type="GO" id="GO:0005829">
    <property type="term" value="C:cytosol"/>
    <property type="evidence" value="ECO:0007669"/>
    <property type="project" value="TreeGrafter"/>
</dbReference>
<protein>
    <submittedName>
        <fullName evidence="3">Helicase</fullName>
    </submittedName>
</protein>
<dbReference type="PROSITE" id="PS51194">
    <property type="entry name" value="HELICASE_CTER"/>
    <property type="match status" value="1"/>
</dbReference>
<evidence type="ECO:0000313" key="3">
    <source>
        <dbReference type="EMBL" id="KOS56164.1"/>
    </source>
</evidence>
<dbReference type="SMART" id="SM00490">
    <property type="entry name" value="HELICc"/>
    <property type="match status" value="1"/>
</dbReference>
<reference evidence="3 4" key="1">
    <citation type="journal article" date="2015" name="Genome Announc.">
        <title>Draft Genome Sequence of Rhodococcus rhodochrous Strain KG-21, a Soil Isolate from Oil Fields of Krishna-Godavari Basin, India.</title>
        <authorList>
            <person name="Dawar C."/>
            <person name="Aggarwal R.K."/>
        </authorList>
    </citation>
    <scope>NUCLEOTIDE SEQUENCE [LARGE SCALE GENOMIC DNA]</scope>
    <source>
        <strain evidence="3 4">KG-21</strain>
    </source>
</reference>
<reference evidence="4" key="2">
    <citation type="submission" date="2015-01" db="EMBL/GenBank/DDBJ databases">
        <title>Draft genome sequence of potential hydrocarbon metabolising strain of Rhodococcus rhodochrous.</title>
        <authorList>
            <person name="Aggarwal R.K."/>
            <person name="Dawar C."/>
        </authorList>
    </citation>
    <scope>NUCLEOTIDE SEQUENCE [LARGE SCALE GENOMIC DNA]</scope>
    <source>
        <strain evidence="4">KG-21</strain>
    </source>
</reference>
<dbReference type="GO" id="GO:0004386">
    <property type="term" value="F:helicase activity"/>
    <property type="evidence" value="ECO:0007669"/>
    <property type="project" value="UniProtKB-KW"/>
</dbReference>
<dbReference type="PATRIC" id="fig|1441923.3.peg.2462"/>
<dbReference type="EMBL" id="AZYO01000023">
    <property type="protein sequence ID" value="KOS56164.1"/>
    <property type="molecule type" value="Genomic_DNA"/>
</dbReference>
<dbReference type="PANTHER" id="PTHR47396:SF1">
    <property type="entry name" value="ATP-DEPENDENT HELICASE IRC3-RELATED"/>
    <property type="match status" value="1"/>
</dbReference>
<sequence length="1600" mass="177503">MTKTADSAVLQKVAELTELALGTYAYNPARIEEDANGERRIHQGGYGDRQVFELVQNAADELRDEHKGGRIHVILTEDTLYCANEGSPMTVEGADTILRMGVSKKRGGQIGRFGVGVKSVLSVTKTPQFFSTAGSFGFDADWSAKEILRAVNAALEAKSQHPLESVGDTPVLRMARSMDVDNERAQDTVLDSLLGWASTVVRLPLMPGAAERLSADVRYDSVRHTTNREFPHLFQLFSPHVGTVILEDRSVMPKVRREITCVQKGDLRTIHQARGGAKSSAETYRVFSLPHEVSDESRQGAGELHSRVTIDISWAVPEYSRVRDSRYLTVPTERGTFWSYFPTKYPMQLSGALNAAWKTNEDRQNLLAGSELNTELLKVAAKLVVGSLEELSPKEDPAAYLPLLPGRARDSESPNWACKFLTENIWNLTASNPSLPDQNGVLQIPKSLRIHREKISEEALELWRAYEGRPVDWVHHSVEGPGSRRGKMVHILDAASHNNPASFREWLEALVEDGTVEASKSAIRLLAYLLANDLEGSKAAKDAADARRARIIMTDGGEFVAPIAGTVFRRSSEDGLRDDLIYIDQRIADDAELLPMLDRLGIREADTEGRFHSVLDQGFEGYTAESWARFWELLHKAGGASQARAITARVTDVSTTLHARTLAGKFEPLHACMLPGPVVPADGSRDAEIVIDMEFHANDRSILREFGVADRPMTGFKPDSDGWFASYRDAMYEVYCASLPTTTRPVMSQTMRLEGGMTAGPLHLFKRLSPEGRAAFLAATPEEGLVENWTRQIGKSSNTRAQVISPVRWLFQTHGWVKTSQGLVRIQDAVGPQLAAYSEVLPVADISVGKAQRLRLPSRVEEVASDRWRALLESVKTSTDDEFVGRSYALLIRVAVELLLEEDTVRCRVGDTWDLLPDASIAVAVTREEYKELIRENHPALLVDSPDDAEQVEVMINDWGMRRVSDVIEKRIRSVPSGEATALADEYPVLRQRLGSKVNGLMIQRCAELEEVVRTPNGTRHSALPSALDESTVFVPDTVSFEEALFVADREFGFGLGQNGCRQVIEAHRRQLEDQAVRQRKEAVRTAGSIPAKLAAMLEVEQLRQGLPSGLVESELQESGRTPDIVRLAELAYNAHDDGVLKVYAKEISARIPGTPYRFDGGTSALKFVTDLGFPDSFAGASTPTLPERETAHGPTNFPALHPYQEEIATRFVELLKKSTPQRAMLSLPTGAGKTRVAAEGVIRWIRESGTPAGPILWIAQTAELCEQAVQSWKFVWEKVGADQPLVIDRLWSGNSSTPVTGRPQLVVATDAKLAEHLHTDQYAWLRKASLVIVDEAHVAISKEYTRILESLELTHHRTTRHLVGLTATPFRNDTELTRRLIQRFGNRRLDEGVFDGEPITALQNLRILSAVEHRELKGADMVLHKDELAEVVKLNGFLPRSAERRLAADEDRNKVLIEEISSLPNDWPVLVFATSVDHAKLLAAKLSNRGIRSVAIDSATPPADRRRWIDSFRKGEIRVITNYGVLSQGFDAPATRAVFIARPVYSANAYQQMVGRGLRGPKNGGKDTCLILDVKDNITNFDSNLAFTEFEYLWKKEAR</sequence>
<dbReference type="RefSeq" id="WP_054372731.1">
    <property type="nucleotide sequence ID" value="NZ_AZYO01000023.1"/>
</dbReference>
<evidence type="ECO:0000259" key="1">
    <source>
        <dbReference type="PROSITE" id="PS51192"/>
    </source>
</evidence>
<dbReference type="Pfam" id="PF00271">
    <property type="entry name" value="Helicase_C"/>
    <property type="match status" value="1"/>
</dbReference>
<dbReference type="Gene3D" id="3.40.50.300">
    <property type="entry name" value="P-loop containing nucleotide triphosphate hydrolases"/>
    <property type="match status" value="2"/>
</dbReference>
<dbReference type="Gene3D" id="3.30.565.10">
    <property type="entry name" value="Histidine kinase-like ATPase, C-terminal domain"/>
    <property type="match status" value="1"/>
</dbReference>
<dbReference type="SUPFAM" id="SSF55874">
    <property type="entry name" value="ATPase domain of HSP90 chaperone/DNA topoisomerase II/histidine kinase"/>
    <property type="match status" value="1"/>
</dbReference>
<name>A0A0M8PGM9_RHORH</name>
<proteinExistence type="predicted"/>